<sequence length="362" mass="41819">MSNKLKLIFMKNLKHLYLVLSLLLVVPLAAQVQHQWHPIQIEKLGLKASFYEVPAASTEQKGKETNYRFTNIIKEKEHPNKSYLISIWETSDSTDIDYPRNKEKELITQKLHSNSLQLVSKSTITRGGYALNYYQLKNNKGEFIHYCIGCAKKKVYSAKVECKKEEPFNSALLEFMQNFTIYDPINKPYAIKLTDLNYTVHFPYTPDIYRINLPETHILYQTIATAKASEKEVETTVWLSDKEEKIKTAQCLDSISHYQISETVFTDEVPLEKLQENSDGLFQETIHSLISLSNGRLIESHEIKKGDAKGIALAIQTQEGNVRHYQVFLINRTLYAIEIELAYKVRKLCGSAIHFFDSFQHK</sequence>
<evidence type="ECO:0000313" key="2">
    <source>
        <dbReference type="Proteomes" id="UP000095541"/>
    </source>
</evidence>
<reference evidence="1 2" key="1">
    <citation type="submission" date="2015-09" db="EMBL/GenBank/DDBJ databases">
        <authorList>
            <consortium name="Pathogen Informatics"/>
        </authorList>
    </citation>
    <scope>NUCLEOTIDE SEQUENCE [LARGE SCALE GENOMIC DNA]</scope>
    <source>
        <strain evidence="1 2">2789STDY5834945</strain>
    </source>
</reference>
<name>A0A174PAS4_BACT4</name>
<organism evidence="1 2">
    <name type="scientific">Bacteroides thetaiotaomicron</name>
    <dbReference type="NCBI Taxonomy" id="818"/>
    <lineage>
        <taxon>Bacteria</taxon>
        <taxon>Pseudomonadati</taxon>
        <taxon>Bacteroidota</taxon>
        <taxon>Bacteroidia</taxon>
        <taxon>Bacteroidales</taxon>
        <taxon>Bacteroidaceae</taxon>
        <taxon>Bacteroides</taxon>
    </lineage>
</organism>
<dbReference type="AlphaFoldDB" id="A0A174PAS4"/>
<accession>A0A174PAS4</accession>
<evidence type="ECO:0000313" key="1">
    <source>
        <dbReference type="EMBL" id="CUP58082.1"/>
    </source>
</evidence>
<dbReference type="Proteomes" id="UP000095541">
    <property type="component" value="Unassembled WGS sequence"/>
</dbReference>
<dbReference type="EMBL" id="CZBI01000001">
    <property type="protein sequence ID" value="CUP58082.1"/>
    <property type="molecule type" value="Genomic_DNA"/>
</dbReference>
<proteinExistence type="predicted"/>
<gene>
    <name evidence="1" type="ORF">ERS852557_01086</name>
</gene>
<protein>
    <submittedName>
        <fullName evidence="1">Uncharacterized protein</fullName>
    </submittedName>
</protein>